<dbReference type="GO" id="GO:0016787">
    <property type="term" value="F:hydrolase activity"/>
    <property type="evidence" value="ECO:0007669"/>
    <property type="project" value="UniProtKB-KW"/>
</dbReference>
<reference evidence="4" key="1">
    <citation type="journal article" date="2019" name="Int. J. Syst. Evol. Microbiol.">
        <title>The Global Catalogue of Microorganisms (GCM) 10K type strain sequencing project: providing services to taxonomists for standard genome sequencing and annotation.</title>
        <authorList>
            <consortium name="The Broad Institute Genomics Platform"/>
            <consortium name="The Broad Institute Genome Sequencing Center for Infectious Disease"/>
            <person name="Wu L."/>
            <person name="Ma J."/>
        </authorList>
    </citation>
    <scope>NUCLEOTIDE SEQUENCE [LARGE SCALE GENOMIC DNA]</scope>
    <source>
        <strain evidence="4">CCM 7044</strain>
    </source>
</reference>
<dbReference type="InterPro" id="IPR001466">
    <property type="entry name" value="Beta-lactam-related"/>
</dbReference>
<dbReference type="InterPro" id="IPR050789">
    <property type="entry name" value="Diverse_Enzym_Activities"/>
</dbReference>
<dbReference type="PANTHER" id="PTHR43283">
    <property type="entry name" value="BETA-LACTAMASE-RELATED"/>
    <property type="match status" value="1"/>
</dbReference>
<feature type="region of interest" description="Disordered" evidence="1">
    <location>
        <begin position="474"/>
        <end position="494"/>
    </location>
</feature>
<proteinExistence type="predicted"/>
<gene>
    <name evidence="3" type="ORF">ACFS27_08150</name>
</gene>
<evidence type="ECO:0000313" key="3">
    <source>
        <dbReference type="EMBL" id="MFD2793518.1"/>
    </source>
</evidence>
<keyword evidence="4" id="KW-1185">Reference proteome</keyword>
<evidence type="ECO:0000256" key="1">
    <source>
        <dbReference type="SAM" id="MobiDB-lite"/>
    </source>
</evidence>
<organism evidence="3 4">
    <name type="scientific">Promicromonospora vindobonensis</name>
    <dbReference type="NCBI Taxonomy" id="195748"/>
    <lineage>
        <taxon>Bacteria</taxon>
        <taxon>Bacillati</taxon>
        <taxon>Actinomycetota</taxon>
        <taxon>Actinomycetes</taxon>
        <taxon>Micrococcales</taxon>
        <taxon>Promicromonosporaceae</taxon>
        <taxon>Promicromonospora</taxon>
    </lineage>
</organism>
<evidence type="ECO:0000259" key="2">
    <source>
        <dbReference type="Pfam" id="PF00144"/>
    </source>
</evidence>
<protein>
    <submittedName>
        <fullName evidence="3">Serine hydrolase domain-containing protein</fullName>
        <ecNumber evidence="3">3.-.-.-</ecNumber>
    </submittedName>
</protein>
<dbReference type="EC" id="3.-.-.-" evidence="3"/>
<dbReference type="EMBL" id="JBHUOG010000001">
    <property type="protein sequence ID" value="MFD2793518.1"/>
    <property type="molecule type" value="Genomic_DNA"/>
</dbReference>
<name>A0ABW5VP89_9MICO</name>
<evidence type="ECO:0000313" key="4">
    <source>
        <dbReference type="Proteomes" id="UP001597479"/>
    </source>
</evidence>
<dbReference type="SUPFAM" id="SSF56601">
    <property type="entry name" value="beta-lactamase/transpeptidase-like"/>
    <property type="match status" value="1"/>
</dbReference>
<keyword evidence="3" id="KW-0378">Hydrolase</keyword>
<sequence length="494" mass="51637">MPAPPDRTFAEGLIDALARRAGALDIALHTVQVSLHGETVAHAAGDPVGLDTPQRMYSVSKTVTGLAVGLLAADGALGLDDPIPRHFPELGPVHPWLEATTVRHLLAMRGPHRSTTYELTADGWLESYFRVPPTHPPGTLFTYDTSASYVLAALVERLAGASLADYLRPRLLDPLGVTPGLRFLTGPEGTSHGGSGLVCTARDLLRLAHLLNADGVHDGARLLPSEYLRAATSPQTDTATQTWGASLRSGYGYQLWLPRPGGWLMFGLGGQIVYGDPATGLAVAVTADAQACASGDQRLLDDVLERLVEPLGSRLDGATPDGGTAATGSAGTAVVLSWPAPRHDPAHARPLSERYVKTTDGPGPAELVVSLDDDGGPLRAAGGPAPTGGCDVSLRFDAPVRTRTEDRAVVVVTAGWTGADTMDVRCALVGDDLTTWRARLAWAPDGTLAVQSQVFGESADQGWTFHAAYRPGAAAPSLRDSSGPVVGEVPEPEA</sequence>
<dbReference type="Gene3D" id="3.40.710.10">
    <property type="entry name" value="DD-peptidase/beta-lactamase superfamily"/>
    <property type="match status" value="1"/>
</dbReference>
<dbReference type="PANTHER" id="PTHR43283:SF7">
    <property type="entry name" value="BETA-LACTAMASE-RELATED DOMAIN-CONTAINING PROTEIN"/>
    <property type="match status" value="1"/>
</dbReference>
<dbReference type="Pfam" id="PF00144">
    <property type="entry name" value="Beta-lactamase"/>
    <property type="match status" value="1"/>
</dbReference>
<dbReference type="RefSeq" id="WP_377181777.1">
    <property type="nucleotide sequence ID" value="NZ_JBHUOG010000001.1"/>
</dbReference>
<dbReference type="InterPro" id="IPR012338">
    <property type="entry name" value="Beta-lactam/transpept-like"/>
</dbReference>
<feature type="domain" description="Beta-lactamase-related" evidence="2">
    <location>
        <begin position="31"/>
        <end position="289"/>
    </location>
</feature>
<accession>A0ABW5VP89</accession>
<comment type="caution">
    <text evidence="3">The sequence shown here is derived from an EMBL/GenBank/DDBJ whole genome shotgun (WGS) entry which is preliminary data.</text>
</comment>
<dbReference type="Proteomes" id="UP001597479">
    <property type="component" value="Unassembled WGS sequence"/>
</dbReference>